<name>A0A814RV08_9BILA</name>
<sequence length="237" mass="27585">MDILYCFYLLLAQAIFDVCPLLTDLNLFYEPLEYDQLDHLQSTVANLIFLPKTDLTWRGKHYKHLSISVDVTPAIFIFNEKKSMPFVREYSAVLGYLSHFDKLIIPKINRTCSNITGEQDDRESIWRLSFSHIEYEIMSKISNEIKQGYKIAKAFRLDSLSCTLFLPIMSIVLVADDYKQDIWPEFERGDCLMFNDENKLECSDDDSAGVEFGATHAIQSYHLKNIFLAYIDKLFLK</sequence>
<keyword evidence="4" id="KW-1185">Reference proteome</keyword>
<gene>
    <name evidence="2" type="ORF">GPM918_LOCUS20572</name>
    <name evidence="3" type="ORF">SRO942_LOCUS20569</name>
</gene>
<dbReference type="Proteomes" id="UP000663829">
    <property type="component" value="Unassembled WGS sequence"/>
</dbReference>
<comment type="caution">
    <text evidence="2">The sequence shown here is derived from an EMBL/GenBank/DDBJ whole genome shotgun (WGS) entry which is preliminary data.</text>
</comment>
<dbReference type="OrthoDB" id="7464126at2759"/>
<keyword evidence="1" id="KW-0732">Signal</keyword>
<organism evidence="2 4">
    <name type="scientific">Didymodactylos carnosus</name>
    <dbReference type="NCBI Taxonomy" id="1234261"/>
    <lineage>
        <taxon>Eukaryota</taxon>
        <taxon>Metazoa</taxon>
        <taxon>Spiralia</taxon>
        <taxon>Gnathifera</taxon>
        <taxon>Rotifera</taxon>
        <taxon>Eurotatoria</taxon>
        <taxon>Bdelloidea</taxon>
        <taxon>Philodinida</taxon>
        <taxon>Philodinidae</taxon>
        <taxon>Didymodactylos</taxon>
    </lineage>
</organism>
<feature type="chain" id="PRO_5036410740" evidence="1">
    <location>
        <begin position="21"/>
        <end position="237"/>
    </location>
</feature>
<accession>A0A814RV08</accession>
<proteinExistence type="predicted"/>
<evidence type="ECO:0000313" key="3">
    <source>
        <dbReference type="EMBL" id="CAF3902480.1"/>
    </source>
</evidence>
<evidence type="ECO:0000313" key="2">
    <source>
        <dbReference type="EMBL" id="CAF1138732.1"/>
    </source>
</evidence>
<feature type="signal peptide" evidence="1">
    <location>
        <begin position="1"/>
        <end position="20"/>
    </location>
</feature>
<reference evidence="2" key="1">
    <citation type="submission" date="2021-02" db="EMBL/GenBank/DDBJ databases">
        <authorList>
            <person name="Nowell W R."/>
        </authorList>
    </citation>
    <scope>NUCLEOTIDE SEQUENCE</scope>
</reference>
<protein>
    <submittedName>
        <fullName evidence="2">Uncharacterized protein</fullName>
    </submittedName>
</protein>
<evidence type="ECO:0000256" key="1">
    <source>
        <dbReference type="SAM" id="SignalP"/>
    </source>
</evidence>
<dbReference type="EMBL" id="CAJNOQ010006541">
    <property type="protein sequence ID" value="CAF1138732.1"/>
    <property type="molecule type" value="Genomic_DNA"/>
</dbReference>
<dbReference type="AlphaFoldDB" id="A0A814RV08"/>
<dbReference type="EMBL" id="CAJOBC010006541">
    <property type="protein sequence ID" value="CAF3902480.1"/>
    <property type="molecule type" value="Genomic_DNA"/>
</dbReference>
<evidence type="ECO:0000313" key="4">
    <source>
        <dbReference type="Proteomes" id="UP000663829"/>
    </source>
</evidence>
<dbReference type="Proteomes" id="UP000681722">
    <property type="component" value="Unassembled WGS sequence"/>
</dbReference>